<dbReference type="InterPro" id="IPR000073">
    <property type="entry name" value="AB_hydrolase_1"/>
</dbReference>
<evidence type="ECO:0000313" key="2">
    <source>
        <dbReference type="EMBL" id="RAK64876.1"/>
    </source>
</evidence>
<proteinExistence type="predicted"/>
<dbReference type="SMART" id="SM00421">
    <property type="entry name" value="HTH_LUXR"/>
    <property type="match status" value="1"/>
</dbReference>
<feature type="domain" description="HTH luxR-type" evidence="1">
    <location>
        <begin position="245"/>
        <end position="302"/>
    </location>
</feature>
<sequence>MKAKPARLTDLLRAQAAPAQALLDSWSEIETAVLADSGKAREAFSAAAFELPPIAGAIADRRALAAAVLTARGDVCHADPAYLDLFRDSADLRPLLKRALREGPVVSLVEGTAGAAFAAWVGDASAAARWPLGPDAAAALRAGPERLAVVVSAPSRSSELARHAARALDLTALEARLAEALLFAPNLEVAAADAGVGRETARDALRRINAKAGVRRTPELVARLVGIMCASSDTVGEEARIAEDAFGLTPAEARAAVLVAKGATAPEAAKVLGLSPETVKTHMKAILAKTGVKGAKDLARLLMEARELVAVASASEPMFAEEGGGGRLRILPSLDGARRIALIDYGPYDGEPVFVFHGTAAGRRLPEGLRAGLVAAGLRPLVLQRPGFGLTDPAGYDYLQTGAADMAAVIERLRLKSAHILARDTGAPVALSFARDWPHLLGRAVLLNPHPPMSRVDHRVSFLASVQRHLLRNPELVATFAEFLRRQTTTQTLERVLDRSLGEVEPDRHALQDPAVRDFLIRDIQALCARSVRGFAAENAVYAAGWEPPGDLPQRLWTVAACSELPRHVHEPWLPVADVRRVRIEGAGILPQFTHPDALVALLTD</sequence>
<dbReference type="InterPro" id="IPR000792">
    <property type="entry name" value="Tscrpt_reg_LuxR_C"/>
</dbReference>
<dbReference type="Proteomes" id="UP000249524">
    <property type="component" value="Unassembled WGS sequence"/>
</dbReference>
<dbReference type="InterPro" id="IPR036388">
    <property type="entry name" value="WH-like_DNA-bd_sf"/>
</dbReference>
<dbReference type="InterPro" id="IPR029058">
    <property type="entry name" value="AB_hydrolase_fold"/>
</dbReference>
<dbReference type="Pfam" id="PF00561">
    <property type="entry name" value="Abhydrolase_1"/>
    <property type="match status" value="1"/>
</dbReference>
<dbReference type="AlphaFoldDB" id="A0A328BG56"/>
<evidence type="ECO:0000259" key="1">
    <source>
        <dbReference type="SMART" id="SM00421"/>
    </source>
</evidence>
<reference evidence="2 3" key="1">
    <citation type="submission" date="2018-05" db="EMBL/GenBank/DDBJ databases">
        <authorList>
            <person name="Lanie J.A."/>
            <person name="Ng W.-L."/>
            <person name="Kazmierczak K.M."/>
            <person name="Andrzejewski T.M."/>
            <person name="Davidsen T.M."/>
            <person name="Wayne K.J."/>
            <person name="Tettelin H."/>
            <person name="Glass J.I."/>
            <person name="Rusch D."/>
            <person name="Podicherti R."/>
            <person name="Tsui H.-C.T."/>
            <person name="Winkler M.E."/>
        </authorList>
    </citation>
    <scope>NUCLEOTIDE SEQUENCE [LARGE SCALE GENOMIC DNA]</scope>
    <source>
        <strain evidence="2 3">BUT-10</strain>
    </source>
</reference>
<accession>A0A328BG56</accession>
<name>A0A328BG56_9CAUL</name>
<dbReference type="InterPro" id="IPR016032">
    <property type="entry name" value="Sig_transdc_resp-reg_C-effctor"/>
</dbReference>
<dbReference type="GO" id="GO:0006355">
    <property type="term" value="P:regulation of DNA-templated transcription"/>
    <property type="evidence" value="ECO:0007669"/>
    <property type="project" value="InterPro"/>
</dbReference>
<dbReference type="OrthoDB" id="7618865at2"/>
<dbReference type="Gene3D" id="1.10.10.10">
    <property type="entry name" value="Winged helix-like DNA-binding domain superfamily/Winged helix DNA-binding domain"/>
    <property type="match status" value="1"/>
</dbReference>
<dbReference type="PRINTS" id="PR00038">
    <property type="entry name" value="HTHLUXR"/>
</dbReference>
<evidence type="ECO:0000313" key="3">
    <source>
        <dbReference type="Proteomes" id="UP000249524"/>
    </source>
</evidence>
<dbReference type="SUPFAM" id="SSF53474">
    <property type="entry name" value="alpha/beta-Hydrolases"/>
    <property type="match status" value="1"/>
</dbReference>
<keyword evidence="3" id="KW-1185">Reference proteome</keyword>
<comment type="caution">
    <text evidence="2">The sequence shown here is derived from an EMBL/GenBank/DDBJ whole genome shotgun (WGS) entry which is preliminary data.</text>
</comment>
<dbReference type="Gene3D" id="3.40.50.1820">
    <property type="entry name" value="alpha/beta hydrolase"/>
    <property type="match status" value="1"/>
</dbReference>
<dbReference type="SUPFAM" id="SSF46894">
    <property type="entry name" value="C-terminal effector domain of the bipartite response regulators"/>
    <property type="match status" value="1"/>
</dbReference>
<dbReference type="Pfam" id="PF00196">
    <property type="entry name" value="GerE"/>
    <property type="match status" value="1"/>
</dbReference>
<dbReference type="RefSeq" id="WP_111276414.1">
    <property type="nucleotide sequence ID" value="NZ_QFYS01000005.1"/>
</dbReference>
<organism evidence="2 3">
    <name type="scientific">Phenylobacterium kunshanense</name>
    <dbReference type="NCBI Taxonomy" id="1445034"/>
    <lineage>
        <taxon>Bacteria</taxon>
        <taxon>Pseudomonadati</taxon>
        <taxon>Pseudomonadota</taxon>
        <taxon>Alphaproteobacteria</taxon>
        <taxon>Caulobacterales</taxon>
        <taxon>Caulobacteraceae</taxon>
        <taxon>Phenylobacterium</taxon>
    </lineage>
</organism>
<protein>
    <recommendedName>
        <fullName evidence="1">HTH luxR-type domain-containing protein</fullName>
    </recommendedName>
</protein>
<gene>
    <name evidence="2" type="ORF">DJ019_12755</name>
</gene>
<dbReference type="GO" id="GO:0003677">
    <property type="term" value="F:DNA binding"/>
    <property type="evidence" value="ECO:0007669"/>
    <property type="project" value="InterPro"/>
</dbReference>
<dbReference type="EMBL" id="QFYS01000005">
    <property type="protein sequence ID" value="RAK64876.1"/>
    <property type="molecule type" value="Genomic_DNA"/>
</dbReference>